<dbReference type="Proteomes" id="UP000051035">
    <property type="component" value="Unassembled WGS sequence"/>
</dbReference>
<dbReference type="EMBL" id="LJVA01000163">
    <property type="protein sequence ID" value="KPL05945.1"/>
    <property type="molecule type" value="Genomic_DNA"/>
</dbReference>
<dbReference type="AlphaFoldDB" id="A0A0S8J854"/>
<organism evidence="2 3">
    <name type="scientific">candidate division TA06 bacterium SM1_40</name>
    <dbReference type="NCBI Taxonomy" id="1703773"/>
    <lineage>
        <taxon>Bacteria</taxon>
        <taxon>Bacteria division TA06</taxon>
    </lineage>
</organism>
<sequence length="74" mass="8007">MTIGMAVATVRAPPPTSPTTSEVVSDELCIRAVARMPMNRPVSGFEVAATSLSAIPSPNSRNADPRREMLRRKR</sequence>
<feature type="compositionally biased region" description="Low complexity" evidence="1">
    <location>
        <begin position="1"/>
        <end position="11"/>
    </location>
</feature>
<comment type="caution">
    <text evidence="2">The sequence shown here is derived from an EMBL/GenBank/DDBJ whole genome shotgun (WGS) entry which is preliminary data.</text>
</comment>
<name>A0A0S8J854_UNCT6</name>
<reference evidence="2 3" key="1">
    <citation type="journal article" date="2015" name="Microbiome">
        <title>Genomic resolution of linkages in carbon, nitrogen, and sulfur cycling among widespread estuary sediment bacteria.</title>
        <authorList>
            <person name="Baker B.J."/>
            <person name="Lazar C.S."/>
            <person name="Teske A.P."/>
            <person name="Dick G.J."/>
        </authorList>
    </citation>
    <scope>NUCLEOTIDE SEQUENCE [LARGE SCALE GENOMIC DNA]</scope>
    <source>
        <strain evidence="2">SM1_40</strain>
    </source>
</reference>
<accession>A0A0S8J854</accession>
<evidence type="ECO:0000313" key="3">
    <source>
        <dbReference type="Proteomes" id="UP000051035"/>
    </source>
</evidence>
<proteinExistence type="predicted"/>
<protein>
    <submittedName>
        <fullName evidence="2">Uncharacterized protein</fullName>
    </submittedName>
</protein>
<feature type="compositionally biased region" description="Polar residues" evidence="1">
    <location>
        <begin position="52"/>
        <end position="62"/>
    </location>
</feature>
<evidence type="ECO:0000256" key="1">
    <source>
        <dbReference type="SAM" id="MobiDB-lite"/>
    </source>
</evidence>
<feature type="region of interest" description="Disordered" evidence="1">
    <location>
        <begin position="52"/>
        <end position="74"/>
    </location>
</feature>
<gene>
    <name evidence="2" type="ORF">AMJ71_10345</name>
</gene>
<evidence type="ECO:0000313" key="2">
    <source>
        <dbReference type="EMBL" id="KPL05945.1"/>
    </source>
</evidence>
<feature type="region of interest" description="Disordered" evidence="1">
    <location>
        <begin position="1"/>
        <end position="23"/>
    </location>
</feature>